<dbReference type="InterPro" id="IPR020471">
    <property type="entry name" value="AKR"/>
</dbReference>
<dbReference type="Proteomes" id="UP000220611">
    <property type="component" value="Unassembled WGS sequence"/>
</dbReference>
<dbReference type="GO" id="GO:0016491">
    <property type="term" value="F:oxidoreductase activity"/>
    <property type="evidence" value="ECO:0007669"/>
    <property type="project" value="UniProtKB-KW"/>
</dbReference>
<evidence type="ECO:0000256" key="1">
    <source>
        <dbReference type="ARBA" id="ARBA00023002"/>
    </source>
</evidence>
<dbReference type="InterPro" id="IPR023210">
    <property type="entry name" value="NADP_OxRdtase_dom"/>
</dbReference>
<evidence type="ECO:0000313" key="3">
    <source>
        <dbReference type="EMBL" id="EDO60207.1"/>
    </source>
</evidence>
<evidence type="ECO:0000313" key="4">
    <source>
        <dbReference type="EMBL" id="PEQ25861.1"/>
    </source>
</evidence>
<reference evidence="4 6" key="3">
    <citation type="submission" date="2017-07" db="EMBL/GenBank/DDBJ databases">
        <title>Prevalence of linear plasmids in Cutibacterium (Propionibacterium) acnes isolates obtained from prostatic tissue.</title>
        <authorList>
            <person name="Davidsson S."/>
            <person name="Carlsson J."/>
            <person name="Molling P."/>
            <person name="Andren O."/>
            <person name="Andersson S.-O."/>
            <person name="Brzuszkiewicz E."/>
            <person name="Poehlein A."/>
            <person name="Al-Zeer M."/>
            <person name="Brinkmann V."/>
            <person name="Scavenius C."/>
            <person name="Nazipi S."/>
            <person name="Soderquist B."/>
            <person name="Bruggemann H."/>
        </authorList>
    </citation>
    <scope>NUCLEOTIDE SEQUENCE [LARGE SCALE GENOMIC DNA]</scope>
    <source>
        <strain evidence="4 6">DSM 753</strain>
    </source>
</reference>
<keyword evidence="6" id="KW-1185">Reference proteome</keyword>
<dbReference type="Gene3D" id="3.20.20.100">
    <property type="entry name" value="NADP-dependent oxidoreductase domain"/>
    <property type="match status" value="1"/>
</dbReference>
<dbReference type="eggNOG" id="COG0667">
    <property type="taxonomic scope" value="Bacteria"/>
</dbReference>
<dbReference type="PROSITE" id="PS00062">
    <property type="entry name" value="ALDOKETO_REDUCTASE_2"/>
    <property type="match status" value="1"/>
</dbReference>
<reference evidence="3 5" key="1">
    <citation type="submission" date="2007-08" db="EMBL/GenBank/DDBJ databases">
        <title>Draft genome sequence of Clostridium leptum (DSM 753).</title>
        <authorList>
            <person name="Sudarsanam P."/>
            <person name="Ley R."/>
            <person name="Guruge J."/>
            <person name="Turnbaugh P.J."/>
            <person name="Mahowald M."/>
            <person name="Liep D."/>
            <person name="Gordon J."/>
        </authorList>
    </citation>
    <scope>NUCLEOTIDE SEQUENCE [LARGE SCALE GENOMIC DNA]</scope>
    <source>
        <strain evidence="3 5">DSM 753</strain>
    </source>
</reference>
<evidence type="ECO:0000259" key="2">
    <source>
        <dbReference type="Pfam" id="PF00248"/>
    </source>
</evidence>
<dbReference type="GO" id="GO:0005829">
    <property type="term" value="C:cytosol"/>
    <property type="evidence" value="ECO:0007669"/>
    <property type="project" value="TreeGrafter"/>
</dbReference>
<dbReference type="Proteomes" id="UP000003490">
    <property type="component" value="Unassembled WGS sequence"/>
</dbReference>
<organism evidence="3 5">
    <name type="scientific">[Clostridium] leptum DSM 753</name>
    <dbReference type="NCBI Taxonomy" id="428125"/>
    <lineage>
        <taxon>Bacteria</taxon>
        <taxon>Bacillati</taxon>
        <taxon>Bacillota</taxon>
        <taxon>Clostridia</taxon>
        <taxon>Eubacteriales</taxon>
        <taxon>Oscillospiraceae</taxon>
        <taxon>Oscillospiraceae incertae sedis</taxon>
    </lineage>
</organism>
<dbReference type="EMBL" id="ABCB02000020">
    <property type="protein sequence ID" value="EDO60207.1"/>
    <property type="molecule type" value="Genomic_DNA"/>
</dbReference>
<dbReference type="OrthoDB" id="9804790at2"/>
<dbReference type="InterPro" id="IPR050523">
    <property type="entry name" value="AKR_Detox_Biosynth"/>
</dbReference>
<accession>A7VWR0</accession>
<protein>
    <submittedName>
        <fullName evidence="3 4">Aldo/keto reductase</fullName>
    </submittedName>
</protein>
<dbReference type="PRINTS" id="PR00069">
    <property type="entry name" value="ALDKETRDTASE"/>
</dbReference>
<dbReference type="InterPro" id="IPR036812">
    <property type="entry name" value="NAD(P)_OxRdtase_dom_sf"/>
</dbReference>
<dbReference type="PANTHER" id="PTHR43364">
    <property type="entry name" value="NADH-SPECIFIC METHYLGLYOXAL REDUCTASE-RELATED"/>
    <property type="match status" value="1"/>
</dbReference>
<dbReference type="Pfam" id="PF00248">
    <property type="entry name" value="Aldo_ket_red"/>
    <property type="match status" value="1"/>
</dbReference>
<evidence type="ECO:0000313" key="6">
    <source>
        <dbReference type="Proteomes" id="UP000220611"/>
    </source>
</evidence>
<dbReference type="EMBL" id="NOXF01000001">
    <property type="protein sequence ID" value="PEQ25861.1"/>
    <property type="molecule type" value="Genomic_DNA"/>
</dbReference>
<dbReference type="CDD" id="cd19085">
    <property type="entry name" value="AKR_AKR11B3"/>
    <property type="match status" value="1"/>
</dbReference>
<comment type="caution">
    <text evidence="3">The sequence shown here is derived from an EMBL/GenBank/DDBJ whole genome shotgun (WGS) entry which is preliminary data.</text>
</comment>
<dbReference type="SUPFAM" id="SSF51430">
    <property type="entry name" value="NAD(P)-linked oxidoreductase"/>
    <property type="match status" value="1"/>
</dbReference>
<dbReference type="AlphaFoldDB" id="A7VWR0"/>
<sequence>MNMKKLGTSGVQVSEMILGCWVMGGAQWGGADDNESIRAIHAAYDAGINTLDTAEAYNDGYSESIIGKAIQGHPNDYVISSKALNCHSKYDQLKAACENSLKRLGRDYLDVYFLHWPSHFYGGKKVPLEETMAAMSELKKEGKIRAIGLSNFSVEEFKIAMEVDRVDVYQPPFNILWRRMEDENLPYCIENGISVIPYSPIAQGLLSGKFSIDSVFPDNDIRSNTPLFLPENRIKALELIEKLRPIAEKYRKTLAQLAIKWVMQFPGITAPIVGGRTDKQVLENVGACGWKMEQSDFEKINTLSKDFWRQMPHYNHFFDTAVIEQK</sequence>
<dbReference type="HOGENOM" id="CLU_023205_2_3_9"/>
<dbReference type="InterPro" id="IPR018170">
    <property type="entry name" value="Aldo/ket_reductase_CS"/>
</dbReference>
<reference evidence="3 5" key="2">
    <citation type="submission" date="2007-08" db="EMBL/GenBank/DDBJ databases">
        <authorList>
            <person name="Fulton L."/>
            <person name="Clifton S."/>
            <person name="Fulton B."/>
            <person name="Xu J."/>
            <person name="Minx P."/>
            <person name="Pepin K.H."/>
            <person name="Johnson M."/>
            <person name="Thiruvilangam P."/>
            <person name="Bhonagiri V."/>
            <person name="Nash W.E."/>
            <person name="Wang C."/>
            <person name="Mardis E.R."/>
            <person name="Wilson R.K."/>
        </authorList>
    </citation>
    <scope>NUCLEOTIDE SEQUENCE [LARGE SCALE GENOMIC DNA]</scope>
    <source>
        <strain evidence="3 5">DSM 753</strain>
    </source>
</reference>
<evidence type="ECO:0000313" key="5">
    <source>
        <dbReference type="Proteomes" id="UP000003490"/>
    </source>
</evidence>
<keyword evidence="1" id="KW-0560">Oxidoreductase</keyword>
<proteinExistence type="predicted"/>
<name>A7VWR0_9FIRM</name>
<gene>
    <name evidence="4" type="ORF">CH238_02390</name>
    <name evidence="3" type="ORF">CLOLEP_03030</name>
</gene>
<feature type="domain" description="NADP-dependent oxidoreductase" evidence="2">
    <location>
        <begin position="16"/>
        <end position="303"/>
    </location>
</feature>
<dbReference type="PANTHER" id="PTHR43364:SF4">
    <property type="entry name" value="NAD(P)-LINKED OXIDOREDUCTASE SUPERFAMILY PROTEIN"/>
    <property type="match status" value="1"/>
</dbReference>